<dbReference type="GO" id="GO:0006260">
    <property type="term" value="P:DNA replication"/>
    <property type="evidence" value="ECO:0007669"/>
    <property type="project" value="UniProtKB-UniRule"/>
</dbReference>
<feature type="domain" description="Origin recognition complex subunit 2 winged-helix" evidence="8">
    <location>
        <begin position="462"/>
        <end position="523"/>
    </location>
</feature>
<feature type="compositionally biased region" description="Basic residues" evidence="6">
    <location>
        <begin position="152"/>
        <end position="163"/>
    </location>
</feature>
<comment type="subcellular location">
    <subcellularLocation>
        <location evidence="1 5">Nucleus</location>
    </subcellularLocation>
</comment>
<evidence type="ECO:0000313" key="10">
    <source>
        <dbReference type="Proteomes" id="UP001313282"/>
    </source>
</evidence>
<dbReference type="GO" id="GO:0003688">
    <property type="term" value="F:DNA replication origin binding"/>
    <property type="evidence" value="ECO:0007669"/>
    <property type="project" value="UniProtKB-UniRule"/>
</dbReference>
<name>A0AAN8REI9_9PEZI</name>
<keyword evidence="10" id="KW-1185">Reference proteome</keyword>
<protein>
    <recommendedName>
        <fullName evidence="5">Origin recognition complex subunit 2</fullName>
    </recommendedName>
</protein>
<feature type="compositionally biased region" description="Acidic residues" evidence="6">
    <location>
        <begin position="125"/>
        <end position="138"/>
    </location>
</feature>
<keyword evidence="3 5" id="KW-0235">DNA replication</keyword>
<dbReference type="Proteomes" id="UP001313282">
    <property type="component" value="Unassembled WGS sequence"/>
</dbReference>
<reference evidence="9 10" key="1">
    <citation type="submission" date="2019-10" db="EMBL/GenBank/DDBJ databases">
        <authorList>
            <person name="Palmer J.M."/>
        </authorList>
    </citation>
    <scope>NUCLEOTIDE SEQUENCE [LARGE SCALE GENOMIC DNA]</scope>
    <source>
        <strain evidence="9 10">TWF718</strain>
    </source>
</reference>
<evidence type="ECO:0000259" key="7">
    <source>
        <dbReference type="Pfam" id="PF04084"/>
    </source>
</evidence>
<comment type="caution">
    <text evidence="9">The sequence shown here is derived from an EMBL/GenBank/DDBJ whole genome shotgun (WGS) entry which is preliminary data.</text>
</comment>
<dbReference type="GO" id="GO:0005664">
    <property type="term" value="C:nuclear origin of replication recognition complex"/>
    <property type="evidence" value="ECO:0007669"/>
    <property type="project" value="UniProtKB-UniRule"/>
</dbReference>
<feature type="compositionally biased region" description="Polar residues" evidence="6">
    <location>
        <begin position="179"/>
        <end position="194"/>
    </location>
</feature>
<dbReference type="InterPro" id="IPR056772">
    <property type="entry name" value="RecA-like_ORC2"/>
</dbReference>
<keyword evidence="4 5" id="KW-0539">Nucleus</keyword>
<proteinExistence type="inferred from homology"/>
<gene>
    <name evidence="9" type="primary">ORC2</name>
    <name evidence="9" type="ORF">TWF718_003807</name>
</gene>
<dbReference type="Pfam" id="PF24882">
    <property type="entry name" value="WHD_ORC2"/>
    <property type="match status" value="1"/>
</dbReference>
<evidence type="ECO:0000256" key="5">
    <source>
        <dbReference type="RuleBase" id="RU368084"/>
    </source>
</evidence>
<feature type="domain" description="Origin recognition complex subunit 2 RecA-like" evidence="7">
    <location>
        <begin position="218"/>
        <end position="387"/>
    </location>
</feature>
<comment type="function">
    <text evidence="5">Component of the origin recognition complex (ORC) that binds origins of replication. DNA-binding is ATP-dependent. ORC is required to assemble the pre-replication complex necessary to initiate DNA replication.</text>
</comment>
<accession>A0AAN8REI9</accession>
<feature type="compositionally biased region" description="Acidic residues" evidence="6">
    <location>
        <begin position="106"/>
        <end position="118"/>
    </location>
</feature>
<comment type="subunit">
    <text evidence="5">Component of the origin recognition complex (ORC).</text>
</comment>
<evidence type="ECO:0000256" key="3">
    <source>
        <dbReference type="ARBA" id="ARBA00022705"/>
    </source>
</evidence>
<organism evidence="9 10">
    <name type="scientific">Orbilia javanica</name>
    <dbReference type="NCBI Taxonomy" id="47235"/>
    <lineage>
        <taxon>Eukaryota</taxon>
        <taxon>Fungi</taxon>
        <taxon>Dikarya</taxon>
        <taxon>Ascomycota</taxon>
        <taxon>Pezizomycotina</taxon>
        <taxon>Orbiliomycetes</taxon>
        <taxon>Orbiliales</taxon>
        <taxon>Orbiliaceae</taxon>
        <taxon>Orbilia</taxon>
    </lineage>
</organism>
<evidence type="ECO:0000313" key="9">
    <source>
        <dbReference type="EMBL" id="KAK6350620.1"/>
    </source>
</evidence>
<comment type="similarity">
    <text evidence="2 5">Belongs to the ORC2 family.</text>
</comment>
<dbReference type="InterPro" id="IPR056773">
    <property type="entry name" value="WHD_ORC2"/>
</dbReference>
<dbReference type="PANTHER" id="PTHR14052:SF0">
    <property type="entry name" value="ORIGIN RECOGNITION COMPLEX SUBUNIT 2"/>
    <property type="match status" value="1"/>
</dbReference>
<dbReference type="EMBL" id="JAVHNR010000002">
    <property type="protein sequence ID" value="KAK6350620.1"/>
    <property type="molecule type" value="Genomic_DNA"/>
</dbReference>
<dbReference type="InterPro" id="IPR007220">
    <property type="entry name" value="ORC2"/>
</dbReference>
<dbReference type="Pfam" id="PF04084">
    <property type="entry name" value="RecA-like_ORC2"/>
    <property type="match status" value="1"/>
</dbReference>
<sequence length="534" mass="59085">MKRKREDIPPPPAPDATPSRRSRVKDLTANPGTPSKTNGTPRKAVSFLNEPSETELGRSPRTPRQKQINVDDNDSTADPPIVRNANRSARRKSVRNMIQRSIREDLMDEEDGFEEEDNLAQRIFDDEDAGSSESDSDDERSTAAAGTSTPAKKPRGRQKKKKEKSPPPVVTIEGPTAYFEQNGSRARPSSTTATLPPLSPKTYFRLLEQHEDKHAADVEHLSSLHKANFDQWVFELSQGFNILLYGYGSKRKLLMEFIKKEAAIGNHVVVVNGYVGGLTVRDIVNMVVNAVLGMNHGVKFGVNVNEMMDSVLQILDEHRDKDEDKSVTLLVHSIDAAALRTPQTQALLAQLSSHPSIRLIASSDNILSSLLWDSSTLTLFNFIFHDATTFVPYDLEISAADESEGIVDVITGGTAGRSGRSGAKGVKYVLASLTGNAKNLYRILIATQLTAMEDDGAGKDKMGTEAYGIAYRTLYQKGLEEFVCSSDLVFKTLLKEFYDHQMVTSRKDLQGSEVLWAPFRKEELESILEDIMLG</sequence>
<dbReference type="AlphaFoldDB" id="A0AAN8REI9"/>
<evidence type="ECO:0000259" key="8">
    <source>
        <dbReference type="Pfam" id="PF24882"/>
    </source>
</evidence>
<evidence type="ECO:0000256" key="6">
    <source>
        <dbReference type="SAM" id="MobiDB-lite"/>
    </source>
</evidence>
<dbReference type="PANTHER" id="PTHR14052">
    <property type="entry name" value="ORIGIN RECOGNITION COMPLEX SUBUNIT 2"/>
    <property type="match status" value="1"/>
</dbReference>
<feature type="compositionally biased region" description="Polar residues" evidence="6">
    <location>
        <begin position="30"/>
        <end position="40"/>
    </location>
</feature>
<evidence type="ECO:0000256" key="4">
    <source>
        <dbReference type="ARBA" id="ARBA00023242"/>
    </source>
</evidence>
<evidence type="ECO:0000256" key="1">
    <source>
        <dbReference type="ARBA" id="ARBA00004123"/>
    </source>
</evidence>
<evidence type="ECO:0000256" key="2">
    <source>
        <dbReference type="ARBA" id="ARBA00007421"/>
    </source>
</evidence>
<feature type="region of interest" description="Disordered" evidence="6">
    <location>
        <begin position="1"/>
        <end position="197"/>
    </location>
</feature>